<dbReference type="RefSeq" id="WP_259504596.1">
    <property type="nucleotide sequence ID" value="NZ_JANLCM010000001.1"/>
</dbReference>
<sequence>MALESENLTIEHRGFSYTLAGGPPRWTITRDGTMFGYLVVKSPEGEEHEPVYTTLTPDGKEGYIEGSDWEQIARAFMNEVDPAIEPPFSGSPGATQ</sequence>
<name>A0ABT2GL22_9MICO</name>
<keyword evidence="2" id="KW-1185">Reference proteome</keyword>
<accession>A0ABT2GL22</accession>
<proteinExistence type="predicted"/>
<evidence type="ECO:0000313" key="1">
    <source>
        <dbReference type="EMBL" id="MCS5716913.1"/>
    </source>
</evidence>
<dbReference type="EMBL" id="JANLCM010000001">
    <property type="protein sequence ID" value="MCS5716913.1"/>
    <property type="molecule type" value="Genomic_DNA"/>
</dbReference>
<gene>
    <name evidence="1" type="ORF">N1027_02065</name>
</gene>
<organism evidence="1 2">
    <name type="scientific">Herbiconiux aconitum</name>
    <dbReference type="NCBI Taxonomy" id="2970913"/>
    <lineage>
        <taxon>Bacteria</taxon>
        <taxon>Bacillati</taxon>
        <taxon>Actinomycetota</taxon>
        <taxon>Actinomycetes</taxon>
        <taxon>Micrococcales</taxon>
        <taxon>Microbacteriaceae</taxon>
        <taxon>Herbiconiux</taxon>
    </lineage>
</organism>
<dbReference type="Proteomes" id="UP001165584">
    <property type="component" value="Unassembled WGS sequence"/>
</dbReference>
<protein>
    <submittedName>
        <fullName evidence="1">Uncharacterized protein</fullName>
    </submittedName>
</protein>
<comment type="caution">
    <text evidence="1">The sequence shown here is derived from an EMBL/GenBank/DDBJ whole genome shotgun (WGS) entry which is preliminary data.</text>
</comment>
<reference evidence="1" key="1">
    <citation type="submission" date="2022-08" db="EMBL/GenBank/DDBJ databases">
        <authorList>
            <person name="Deng Y."/>
            <person name="Han X.-F."/>
            <person name="Zhang Y.-Q."/>
        </authorList>
    </citation>
    <scope>NUCLEOTIDE SEQUENCE</scope>
    <source>
        <strain evidence="1">CPCC 205763</strain>
    </source>
</reference>
<evidence type="ECO:0000313" key="2">
    <source>
        <dbReference type="Proteomes" id="UP001165584"/>
    </source>
</evidence>